<evidence type="ECO:0000313" key="3">
    <source>
        <dbReference type="EMBL" id="GET20155.1"/>
    </source>
</evidence>
<dbReference type="Proteomes" id="UP000240621">
    <property type="component" value="Unassembled WGS sequence"/>
</dbReference>
<name>A0A2P8CKQ9_9BACT</name>
<feature type="domain" description="Inner membrane protein YgaP-like transmembrane" evidence="2">
    <location>
        <begin position="1"/>
        <end position="63"/>
    </location>
</feature>
<dbReference type="AlphaFoldDB" id="A0A2P8CKQ9"/>
<feature type="transmembrane region" description="Helical" evidence="1">
    <location>
        <begin position="12"/>
        <end position="29"/>
    </location>
</feature>
<evidence type="ECO:0000313" key="6">
    <source>
        <dbReference type="Proteomes" id="UP000396862"/>
    </source>
</evidence>
<reference evidence="4 5" key="1">
    <citation type="submission" date="2018-03" db="EMBL/GenBank/DDBJ databases">
        <title>Genomic Encyclopedia of Archaeal and Bacterial Type Strains, Phase II (KMG-II): from individual species to whole genera.</title>
        <authorList>
            <person name="Goeker M."/>
        </authorList>
    </citation>
    <scope>NUCLEOTIDE SEQUENCE [LARGE SCALE GENOMIC DNA]</scope>
    <source>
        <strain evidence="4 5">DSM 27267</strain>
    </source>
</reference>
<gene>
    <name evidence="4" type="ORF">CLV93_101498</name>
    <name evidence="3" type="ORF">JCM18694_04010</name>
</gene>
<keyword evidence="6" id="KW-1185">Reference proteome</keyword>
<comment type="caution">
    <text evidence="4">The sequence shown here is derived from an EMBL/GenBank/DDBJ whole genome shotgun (WGS) entry which is preliminary data.</text>
</comment>
<proteinExistence type="predicted"/>
<evidence type="ECO:0000313" key="5">
    <source>
        <dbReference type="Proteomes" id="UP000240621"/>
    </source>
</evidence>
<evidence type="ECO:0000313" key="4">
    <source>
        <dbReference type="EMBL" id="PSK85535.1"/>
    </source>
</evidence>
<feature type="transmembrane region" description="Helical" evidence="1">
    <location>
        <begin position="35"/>
        <end position="57"/>
    </location>
</feature>
<evidence type="ECO:0000259" key="2">
    <source>
        <dbReference type="Pfam" id="PF11127"/>
    </source>
</evidence>
<keyword evidence="1" id="KW-1133">Transmembrane helix</keyword>
<evidence type="ECO:0000256" key="1">
    <source>
        <dbReference type="SAM" id="Phobius"/>
    </source>
</evidence>
<sequence length="74" mass="8036">MKKNMGTTDRIIRVLLAIVFVALYYAGVITGTIGIILLILAAIFVLTSLVSFCPLYAPFGIKTFCAPKEDAPKE</sequence>
<keyword evidence="1" id="KW-0812">Transmembrane</keyword>
<dbReference type="RefSeq" id="WP_106540566.1">
    <property type="nucleotide sequence ID" value="NZ_BLAU01000001.1"/>
</dbReference>
<reference evidence="3 6" key="2">
    <citation type="submission" date="2019-10" db="EMBL/GenBank/DDBJ databases">
        <title>Prolixibacter strains distinguished by the presence of nitrate reductase genes were adept at nitrate-dependent anaerobic corrosion of metallic iron and carbon steel.</title>
        <authorList>
            <person name="Iino T."/>
            <person name="Shono N."/>
            <person name="Ito K."/>
            <person name="Nakamura R."/>
            <person name="Sueoka K."/>
            <person name="Harayama S."/>
            <person name="Ohkuma M."/>
        </authorList>
    </citation>
    <scope>NUCLEOTIDE SEQUENCE [LARGE SCALE GENOMIC DNA]</scope>
    <source>
        <strain evidence="3 6">MIC1-1</strain>
    </source>
</reference>
<dbReference type="Proteomes" id="UP000396862">
    <property type="component" value="Unassembled WGS sequence"/>
</dbReference>
<dbReference type="Pfam" id="PF11127">
    <property type="entry name" value="YgaP-like_TM"/>
    <property type="match status" value="1"/>
</dbReference>
<organism evidence="4 5">
    <name type="scientific">Prolixibacter denitrificans</name>
    <dbReference type="NCBI Taxonomy" id="1541063"/>
    <lineage>
        <taxon>Bacteria</taxon>
        <taxon>Pseudomonadati</taxon>
        <taxon>Bacteroidota</taxon>
        <taxon>Bacteroidia</taxon>
        <taxon>Marinilabiliales</taxon>
        <taxon>Prolixibacteraceae</taxon>
        <taxon>Prolixibacter</taxon>
    </lineage>
</organism>
<dbReference type="EMBL" id="BLAU01000001">
    <property type="protein sequence ID" value="GET20155.1"/>
    <property type="molecule type" value="Genomic_DNA"/>
</dbReference>
<protein>
    <submittedName>
        <fullName evidence="3">Membrane protein</fullName>
    </submittedName>
</protein>
<dbReference type="InterPro" id="IPR021309">
    <property type="entry name" value="YgaP-like_TM"/>
</dbReference>
<accession>A0A2P8CKQ9</accession>
<keyword evidence="1" id="KW-0472">Membrane</keyword>
<dbReference type="EMBL" id="PYGC01000001">
    <property type="protein sequence ID" value="PSK85535.1"/>
    <property type="molecule type" value="Genomic_DNA"/>
</dbReference>